<proteinExistence type="predicted"/>
<dbReference type="Proteomes" id="UP000240934">
    <property type="component" value="Segment"/>
</dbReference>
<accession>A0A2H4YET8</accession>
<name>A0A2H4YET8_9CAUD</name>
<protein>
    <submittedName>
        <fullName evidence="1">Uncharacterized protein</fullName>
    </submittedName>
</protein>
<gene>
    <name evidence="1" type="ORF">Ah1_00148</name>
</gene>
<keyword evidence="2" id="KW-1185">Reference proteome</keyword>
<reference evidence="1 2" key="1">
    <citation type="submission" date="2017-10" db="EMBL/GenBank/DDBJ databases">
        <title>Antibacterial composition for extension of chilled fish shelf life and decreasing of risk of food-borne infections, bacteriophage strains for its preparation.</title>
        <authorList>
            <person name="Zulkarneev E.R."/>
            <person name="Aleshkin A.V."/>
            <person name="Rubalsky O.V."/>
            <person name="Kiseleva I.A."/>
            <person name="Rubalskii E.O."/>
            <person name="Lebedev S.N."/>
        </authorList>
    </citation>
    <scope>NUCLEOTIDE SEQUENCE [LARGE SCALE GENOMIC DNA]</scope>
</reference>
<evidence type="ECO:0000313" key="2">
    <source>
        <dbReference type="Proteomes" id="UP000240934"/>
    </source>
</evidence>
<organism evidence="1 2">
    <name type="scientific">Aeromonas phage Ah1</name>
    <dbReference type="NCBI Taxonomy" id="2053701"/>
    <lineage>
        <taxon>Viruses</taxon>
        <taxon>Duplodnaviria</taxon>
        <taxon>Heunggongvirae</taxon>
        <taxon>Uroviricota</taxon>
        <taxon>Caudoviricetes</taxon>
        <taxon>Pantevenvirales</taxon>
        <taxon>Straboviridae</taxon>
        <taxon>Cinqassovirus</taxon>
        <taxon>Cinqassovirus ah1</taxon>
    </lineage>
</organism>
<dbReference type="EMBL" id="MG250483">
    <property type="protein sequence ID" value="AUE22689.1"/>
    <property type="molecule type" value="Genomic_DNA"/>
</dbReference>
<evidence type="ECO:0000313" key="1">
    <source>
        <dbReference type="EMBL" id="AUE22689.1"/>
    </source>
</evidence>
<sequence>MSSIIEFILANVKMYGDAMAKIHNMEFKADDVSFNLIKNEIVVKFNVNGTDLEHKFEMDFFRNQTSVSAWIKQVEDFVKQVNGE</sequence>